<gene>
    <name evidence="2" type="ORF">M413DRAFT_403196</name>
</gene>
<protein>
    <recommendedName>
        <fullName evidence="1">NAD-dependent epimerase/dehydratase domain-containing protein</fullName>
    </recommendedName>
</protein>
<dbReference type="SUPFAM" id="SSF51735">
    <property type="entry name" value="NAD(P)-binding Rossmann-fold domains"/>
    <property type="match status" value="1"/>
</dbReference>
<dbReference type="OrthoDB" id="275457at2759"/>
<dbReference type="PANTHER" id="PTHR12126">
    <property type="entry name" value="NADH-UBIQUINONE OXIDOREDUCTASE 39 KDA SUBUNIT-RELATED"/>
    <property type="match status" value="1"/>
</dbReference>
<dbReference type="Gene3D" id="3.40.50.720">
    <property type="entry name" value="NAD(P)-binding Rossmann-like Domain"/>
    <property type="match status" value="1"/>
</dbReference>
<dbReference type="CDD" id="cd05271">
    <property type="entry name" value="NDUFA9_like_SDR_a"/>
    <property type="match status" value="1"/>
</dbReference>
<accession>A0A0C3CGU8</accession>
<keyword evidence="3" id="KW-1185">Reference proteome</keyword>
<evidence type="ECO:0000313" key="3">
    <source>
        <dbReference type="Proteomes" id="UP000053424"/>
    </source>
</evidence>
<dbReference type="PANTHER" id="PTHR12126:SF11">
    <property type="entry name" value="NADH DEHYDROGENASE [UBIQUINONE] 1 ALPHA SUBCOMPLEX SUBUNIT 9, MITOCHONDRIAL"/>
    <property type="match status" value="1"/>
</dbReference>
<dbReference type="Pfam" id="PF01370">
    <property type="entry name" value="Epimerase"/>
    <property type="match status" value="1"/>
</dbReference>
<dbReference type="Proteomes" id="UP000053424">
    <property type="component" value="Unassembled WGS sequence"/>
</dbReference>
<feature type="domain" description="NAD-dependent epimerase/dehydratase" evidence="1">
    <location>
        <begin position="50"/>
        <end position="246"/>
    </location>
</feature>
<reference evidence="2 3" key="1">
    <citation type="submission" date="2014-04" db="EMBL/GenBank/DDBJ databases">
        <authorList>
            <consortium name="DOE Joint Genome Institute"/>
            <person name="Kuo A."/>
            <person name="Gay G."/>
            <person name="Dore J."/>
            <person name="Kohler A."/>
            <person name="Nagy L.G."/>
            <person name="Floudas D."/>
            <person name="Copeland A."/>
            <person name="Barry K.W."/>
            <person name="Cichocki N."/>
            <person name="Veneault-Fourrey C."/>
            <person name="LaButti K."/>
            <person name="Lindquist E.A."/>
            <person name="Lipzen A."/>
            <person name="Lundell T."/>
            <person name="Morin E."/>
            <person name="Murat C."/>
            <person name="Sun H."/>
            <person name="Tunlid A."/>
            <person name="Henrissat B."/>
            <person name="Grigoriev I.V."/>
            <person name="Hibbett D.S."/>
            <person name="Martin F."/>
            <person name="Nordberg H.P."/>
            <person name="Cantor M.N."/>
            <person name="Hua S.X."/>
        </authorList>
    </citation>
    <scope>NUCLEOTIDE SEQUENCE [LARGE SCALE GENOMIC DNA]</scope>
    <source>
        <strain evidence="3">h7</strain>
    </source>
</reference>
<evidence type="ECO:0000259" key="1">
    <source>
        <dbReference type="Pfam" id="PF01370"/>
    </source>
</evidence>
<dbReference type="STRING" id="686832.A0A0C3CGU8"/>
<dbReference type="GO" id="GO:0044877">
    <property type="term" value="F:protein-containing complex binding"/>
    <property type="evidence" value="ECO:0007669"/>
    <property type="project" value="TreeGrafter"/>
</dbReference>
<proteinExistence type="predicted"/>
<dbReference type="HOGENOM" id="CLU_007383_6_4_1"/>
<evidence type="ECO:0000313" key="2">
    <source>
        <dbReference type="EMBL" id="KIM43379.1"/>
    </source>
</evidence>
<sequence length="374" mass="41558">MLTSTPSVLRLQRTIVVGKRAYHDLQTLPNKKPAISYGPPGYSAVSGRTVTVFGCTGFLGRYLVSKLGKLGTQVIVPYREEDEARLFKPMGDLGQIVRMEWDIRDENTIAECLRYSDTVYNLVGRDYDTKNFDIRSANAVGPGRIAKIAAECGVSQFIQVSHLNASKSSPSKFYQAKAEAEELVKEAFPTATIIRPATMFGYEDKLLTNMAVWPIWWKLNEAQTKIRPVHVFDVAQAMANLLANPQLSRTLNLPGPSTLTYEYLLDLVTSVTLQPPSQAPTLPKSVATVLSKLAQNIWWPALSPDEVTRRYIDDAEVPGDWDAVGVQPSEIETHALTYLRRYRSAVNFVRPAVFPPRPSPPAAVSPHTSFFDIS</sequence>
<reference evidence="3" key="2">
    <citation type="submission" date="2015-01" db="EMBL/GenBank/DDBJ databases">
        <title>Evolutionary Origins and Diversification of the Mycorrhizal Mutualists.</title>
        <authorList>
            <consortium name="DOE Joint Genome Institute"/>
            <consortium name="Mycorrhizal Genomics Consortium"/>
            <person name="Kohler A."/>
            <person name="Kuo A."/>
            <person name="Nagy L.G."/>
            <person name="Floudas D."/>
            <person name="Copeland A."/>
            <person name="Barry K.W."/>
            <person name="Cichocki N."/>
            <person name="Veneault-Fourrey C."/>
            <person name="LaButti K."/>
            <person name="Lindquist E.A."/>
            <person name="Lipzen A."/>
            <person name="Lundell T."/>
            <person name="Morin E."/>
            <person name="Murat C."/>
            <person name="Riley R."/>
            <person name="Ohm R."/>
            <person name="Sun H."/>
            <person name="Tunlid A."/>
            <person name="Henrissat B."/>
            <person name="Grigoriev I.V."/>
            <person name="Hibbett D.S."/>
            <person name="Martin F."/>
        </authorList>
    </citation>
    <scope>NUCLEOTIDE SEQUENCE [LARGE SCALE GENOMIC DNA]</scope>
    <source>
        <strain evidence="3">h7</strain>
    </source>
</reference>
<dbReference type="InterPro" id="IPR001509">
    <property type="entry name" value="Epimerase_deHydtase"/>
</dbReference>
<dbReference type="InterPro" id="IPR036291">
    <property type="entry name" value="NAD(P)-bd_dom_sf"/>
</dbReference>
<dbReference type="InterPro" id="IPR051207">
    <property type="entry name" value="ComplexI_NDUFA9_subunit"/>
</dbReference>
<dbReference type="EMBL" id="KN831776">
    <property type="protein sequence ID" value="KIM43379.1"/>
    <property type="molecule type" value="Genomic_DNA"/>
</dbReference>
<organism evidence="2 3">
    <name type="scientific">Hebeloma cylindrosporum</name>
    <dbReference type="NCBI Taxonomy" id="76867"/>
    <lineage>
        <taxon>Eukaryota</taxon>
        <taxon>Fungi</taxon>
        <taxon>Dikarya</taxon>
        <taxon>Basidiomycota</taxon>
        <taxon>Agaricomycotina</taxon>
        <taxon>Agaricomycetes</taxon>
        <taxon>Agaricomycetidae</taxon>
        <taxon>Agaricales</taxon>
        <taxon>Agaricineae</taxon>
        <taxon>Hymenogastraceae</taxon>
        <taxon>Hebeloma</taxon>
    </lineage>
</organism>
<name>A0A0C3CGU8_HEBCY</name>
<dbReference type="GO" id="GO:0005739">
    <property type="term" value="C:mitochondrion"/>
    <property type="evidence" value="ECO:0007669"/>
    <property type="project" value="TreeGrafter"/>
</dbReference>
<dbReference type="AlphaFoldDB" id="A0A0C3CGU8"/>